<feature type="region of interest" description="Disordered" evidence="1">
    <location>
        <begin position="134"/>
        <end position="166"/>
    </location>
</feature>
<dbReference type="EMBL" id="CADCTV010000326">
    <property type="protein sequence ID" value="CAA9317679.1"/>
    <property type="molecule type" value="Genomic_DNA"/>
</dbReference>
<gene>
    <name evidence="2" type="ORF">AVDCRST_MAG89-1488</name>
</gene>
<protein>
    <submittedName>
        <fullName evidence="2">Uncharacterized protein</fullName>
    </submittedName>
</protein>
<evidence type="ECO:0000313" key="2">
    <source>
        <dbReference type="EMBL" id="CAA9317679.1"/>
    </source>
</evidence>
<sequence>EGEPVCDGRGMRSARGLRRSDVRGCSPGPGARRAAGGSAPPGVPARQLQRNRDGGAEGDPLGSRVAALLDAAVGRPSPPAPGGGLRSRDGGGRHDGRAFHGRLLDPGGQRGGELGGAGRFRDGAFARTVLRHHAGDGLSRGRGGGPGQLASGAIPRSEGYEGVQRI</sequence>
<feature type="compositionally biased region" description="Basic and acidic residues" evidence="1">
    <location>
        <begin position="86"/>
        <end position="98"/>
    </location>
</feature>
<feature type="compositionally biased region" description="Low complexity" evidence="1">
    <location>
        <begin position="28"/>
        <end position="46"/>
    </location>
</feature>
<name>A0A6J4KYU9_9BACT</name>
<proteinExistence type="predicted"/>
<feature type="non-terminal residue" evidence="2">
    <location>
        <position position="1"/>
    </location>
</feature>
<evidence type="ECO:0000256" key="1">
    <source>
        <dbReference type="SAM" id="MobiDB-lite"/>
    </source>
</evidence>
<organism evidence="2">
    <name type="scientific">uncultured Gemmatimonadota bacterium</name>
    <dbReference type="NCBI Taxonomy" id="203437"/>
    <lineage>
        <taxon>Bacteria</taxon>
        <taxon>Pseudomonadati</taxon>
        <taxon>Gemmatimonadota</taxon>
        <taxon>environmental samples</taxon>
    </lineage>
</organism>
<accession>A0A6J4KYU9</accession>
<reference evidence="2" key="1">
    <citation type="submission" date="2020-02" db="EMBL/GenBank/DDBJ databases">
        <authorList>
            <person name="Meier V. D."/>
        </authorList>
    </citation>
    <scope>NUCLEOTIDE SEQUENCE</scope>
    <source>
        <strain evidence="2">AVDCRST_MAG89</strain>
    </source>
</reference>
<feature type="region of interest" description="Disordered" evidence="1">
    <location>
        <begin position="1"/>
        <end position="119"/>
    </location>
</feature>
<dbReference type="AlphaFoldDB" id="A0A6J4KYU9"/>
<feature type="compositionally biased region" description="Gly residues" evidence="1">
    <location>
        <begin position="108"/>
        <end position="118"/>
    </location>
</feature>
<feature type="non-terminal residue" evidence="2">
    <location>
        <position position="166"/>
    </location>
</feature>
<feature type="compositionally biased region" description="Gly residues" evidence="1">
    <location>
        <begin position="138"/>
        <end position="147"/>
    </location>
</feature>